<sequence>AIMKLNGIKHQTTTRYSPKSNGAAERVNRSIVERARSMMFDADLGKEYWGESVATAVYLLNRSPSKRLPGKTPYEMWTGEKPVLTHLRIFGCEAMAQVPSELRRKWDAKSQPLLFMGYGELTKGYRLIDPKSKKIIYSRDVVFFEKAMKKTLIDADPSPDRTEPSNKVVILHSNPEEEEEPNEEEQSSDSSDESSTDGSATEEEEQEEGNTGDEEFFPTIELSSDDEEVPRRSARVPKPKDMSDYVTYMTSSDNSGFMLGEEPLTIKEALGGPDSLKWKEALNCELQSLITNKTYELVDVPQGKKLLRSRWVLKVKNDADSGKPKFKARLVIKGCAQTSGVDYSETFSPVVKYASLRYLFSHAAKRNLRVDHMDVSTAYLYGDLDEEIHVIPPAEALPPNCQNKIWKLKKAVYGLKQSGRCWNRKLNQVLTDFGMRQSKADPCIYIHDKNPNQVLIVAVWVDDFLIFTNSKSLRQALKKRLETHFAMKDLGMARSCLGMRISQDLKNGKISIDQEEYVEKILARFNMKDCNPAPTPMDPGLDFTTVNVSESESEKLSVPYQEAIGSLLYLSQITRPDIAFVVNLLSRYNNTFSKIHWLALKRLFRYIRGTSKYRLEYSRSDDGNLEGFCDSDWGNKLNGRYSVTGCCFKTQGALVSWYSKKQKTIALSTCEAEYMSLSFAIQEALWFRQLIAEIENNKVNEPLNIFCDNKGAIDLAKNTMTSQRSKHIDLRHHFVREHIANKEIVVTHIASENMPADLLTKPLTKDKHFKCIKSYGLKF</sequence>
<evidence type="ECO:0000256" key="1">
    <source>
        <dbReference type="SAM" id="MobiDB-lite"/>
    </source>
</evidence>
<dbReference type="InterPro" id="IPR013103">
    <property type="entry name" value="RVT_2"/>
</dbReference>
<dbReference type="GO" id="GO:0042575">
    <property type="term" value="C:DNA polymerase complex"/>
    <property type="evidence" value="ECO:0007669"/>
    <property type="project" value="UniProtKB-ARBA"/>
</dbReference>
<accession>A0A0A9W1E1</accession>
<feature type="domain" description="Integrase catalytic" evidence="2">
    <location>
        <begin position="1"/>
        <end position="81"/>
    </location>
</feature>
<dbReference type="InterPro" id="IPR036397">
    <property type="entry name" value="RNaseH_sf"/>
</dbReference>
<dbReference type="Pfam" id="PF25597">
    <property type="entry name" value="SH3_retrovirus"/>
    <property type="match status" value="1"/>
</dbReference>
<feature type="region of interest" description="Disordered" evidence="1">
    <location>
        <begin position="172"/>
        <end position="239"/>
    </location>
</feature>
<feature type="non-terminal residue" evidence="3">
    <location>
        <position position="1"/>
    </location>
</feature>
<organism evidence="3">
    <name type="scientific">Lygus hesperus</name>
    <name type="common">Western plant bug</name>
    <dbReference type="NCBI Taxonomy" id="30085"/>
    <lineage>
        <taxon>Eukaryota</taxon>
        <taxon>Metazoa</taxon>
        <taxon>Ecdysozoa</taxon>
        <taxon>Arthropoda</taxon>
        <taxon>Hexapoda</taxon>
        <taxon>Insecta</taxon>
        <taxon>Pterygota</taxon>
        <taxon>Neoptera</taxon>
        <taxon>Paraneoptera</taxon>
        <taxon>Hemiptera</taxon>
        <taxon>Heteroptera</taxon>
        <taxon>Panheteroptera</taxon>
        <taxon>Cimicomorpha</taxon>
        <taxon>Miridae</taxon>
        <taxon>Mirini</taxon>
        <taxon>Lygus</taxon>
    </lineage>
</organism>
<dbReference type="SUPFAM" id="SSF56672">
    <property type="entry name" value="DNA/RNA polymerases"/>
    <property type="match status" value="1"/>
</dbReference>
<dbReference type="CDD" id="cd09272">
    <property type="entry name" value="RNase_HI_RT_Ty1"/>
    <property type="match status" value="1"/>
</dbReference>
<name>A0A0A9W1E1_LYGHE</name>
<gene>
    <name evidence="3" type="primary">POLX_150</name>
    <name evidence="3" type="ORF">CM83_45881</name>
</gene>
<dbReference type="InterPro" id="IPR012337">
    <property type="entry name" value="RNaseH-like_sf"/>
</dbReference>
<dbReference type="PANTHER" id="PTHR11439:SF483">
    <property type="entry name" value="PEPTIDE SYNTHASE GLIP-LIKE, PUTATIVE (AFU_ORTHOLOGUE AFUA_3G12920)-RELATED"/>
    <property type="match status" value="1"/>
</dbReference>
<dbReference type="PROSITE" id="PS50994">
    <property type="entry name" value="INTEGRASE"/>
    <property type="match status" value="1"/>
</dbReference>
<reference evidence="3" key="1">
    <citation type="journal article" date="2014" name="PLoS ONE">
        <title>Transcriptome-Based Identification of ABC Transporters in the Western Tarnished Plant Bug Lygus hesperus.</title>
        <authorList>
            <person name="Hull J.J."/>
            <person name="Chaney K."/>
            <person name="Geib S.M."/>
            <person name="Fabrick J.A."/>
            <person name="Brent C.S."/>
            <person name="Walsh D."/>
            <person name="Lavine L.C."/>
        </authorList>
    </citation>
    <scope>NUCLEOTIDE SEQUENCE</scope>
</reference>
<dbReference type="PANTHER" id="PTHR11439">
    <property type="entry name" value="GAG-POL-RELATED RETROTRANSPOSON"/>
    <property type="match status" value="1"/>
</dbReference>
<dbReference type="EMBL" id="GBHO01044929">
    <property type="protein sequence ID" value="JAF98674.1"/>
    <property type="molecule type" value="Transcribed_RNA"/>
</dbReference>
<dbReference type="Pfam" id="PF07727">
    <property type="entry name" value="RVT_2"/>
    <property type="match status" value="1"/>
</dbReference>
<reference evidence="3" key="2">
    <citation type="submission" date="2014-07" db="EMBL/GenBank/DDBJ databases">
        <authorList>
            <person name="Hull J."/>
        </authorList>
    </citation>
    <scope>NUCLEOTIDE SEQUENCE</scope>
</reference>
<dbReference type="SUPFAM" id="SSF53098">
    <property type="entry name" value="Ribonuclease H-like"/>
    <property type="match status" value="1"/>
</dbReference>
<dbReference type="InterPro" id="IPR043502">
    <property type="entry name" value="DNA/RNA_pol_sf"/>
</dbReference>
<dbReference type="Gene3D" id="3.30.420.10">
    <property type="entry name" value="Ribonuclease H-like superfamily/Ribonuclease H"/>
    <property type="match status" value="1"/>
</dbReference>
<dbReference type="AlphaFoldDB" id="A0A0A9W1E1"/>
<protein>
    <submittedName>
        <fullName evidence="3">Retrovirus-related Pol polyprotein from transposon TNT 1-94</fullName>
    </submittedName>
</protein>
<evidence type="ECO:0000313" key="3">
    <source>
        <dbReference type="EMBL" id="JAF98674.1"/>
    </source>
</evidence>
<dbReference type="GO" id="GO:0071897">
    <property type="term" value="P:DNA biosynthetic process"/>
    <property type="evidence" value="ECO:0007669"/>
    <property type="project" value="UniProtKB-ARBA"/>
</dbReference>
<feature type="compositionally biased region" description="Acidic residues" evidence="1">
    <location>
        <begin position="176"/>
        <end position="216"/>
    </location>
</feature>
<dbReference type="InterPro" id="IPR057670">
    <property type="entry name" value="SH3_retrovirus"/>
</dbReference>
<dbReference type="GO" id="GO:0015074">
    <property type="term" value="P:DNA integration"/>
    <property type="evidence" value="ECO:0007669"/>
    <property type="project" value="InterPro"/>
</dbReference>
<dbReference type="GO" id="GO:0003676">
    <property type="term" value="F:nucleic acid binding"/>
    <property type="evidence" value="ECO:0007669"/>
    <property type="project" value="InterPro"/>
</dbReference>
<proteinExistence type="predicted"/>
<dbReference type="InterPro" id="IPR001584">
    <property type="entry name" value="Integrase_cat-core"/>
</dbReference>
<evidence type="ECO:0000259" key="2">
    <source>
        <dbReference type="PROSITE" id="PS50994"/>
    </source>
</evidence>